<evidence type="ECO:0000256" key="8">
    <source>
        <dbReference type="ARBA" id="ARBA00023004"/>
    </source>
</evidence>
<evidence type="ECO:0000256" key="5">
    <source>
        <dbReference type="ARBA" id="ARBA00022496"/>
    </source>
</evidence>
<comment type="subcellular location">
    <subcellularLocation>
        <location evidence="1 13">Cell outer membrane</location>
        <topology evidence="1 13">Multi-pass membrane protein</topology>
    </subcellularLocation>
</comment>
<dbReference type="PANTHER" id="PTHR32552">
    <property type="entry name" value="FERRICHROME IRON RECEPTOR-RELATED"/>
    <property type="match status" value="1"/>
</dbReference>
<evidence type="ECO:0000256" key="10">
    <source>
        <dbReference type="ARBA" id="ARBA00023077"/>
    </source>
</evidence>
<proteinExistence type="inferred from homology"/>
<evidence type="ECO:0000256" key="4">
    <source>
        <dbReference type="ARBA" id="ARBA00022452"/>
    </source>
</evidence>
<dbReference type="InterPro" id="IPR012910">
    <property type="entry name" value="Plug_dom"/>
</dbReference>
<comment type="caution">
    <text evidence="17">The sequence shown here is derived from an EMBL/GenBank/DDBJ whole genome shotgun (WGS) entry which is preliminary data.</text>
</comment>
<dbReference type="Proteomes" id="UP000441797">
    <property type="component" value="Unassembled WGS sequence"/>
</dbReference>
<dbReference type="Gene3D" id="2.170.130.10">
    <property type="entry name" value="TonB-dependent receptor, plug domain"/>
    <property type="match status" value="1"/>
</dbReference>
<dbReference type="GO" id="GO:0015891">
    <property type="term" value="P:siderophore transport"/>
    <property type="evidence" value="ECO:0007669"/>
    <property type="project" value="InterPro"/>
</dbReference>
<evidence type="ECO:0000256" key="7">
    <source>
        <dbReference type="ARBA" id="ARBA00022729"/>
    </source>
</evidence>
<evidence type="ECO:0000256" key="13">
    <source>
        <dbReference type="PROSITE-ProRule" id="PRU01360"/>
    </source>
</evidence>
<reference evidence="17 18" key="1">
    <citation type="journal article" date="2019" name="Front. Microbiol.">
        <title>Genomic Features for Desiccation Tolerance and Sugar Biosynthesis in the Extremophile Gloeocapsopsis sp. UTEX B3054.</title>
        <authorList>
            <person name="Urrejola C."/>
            <person name="Alcorta J."/>
            <person name="Salas L."/>
            <person name="Vasquez M."/>
            <person name="Polz M.F."/>
            <person name="Vicuna R."/>
            <person name="Diez B."/>
        </authorList>
    </citation>
    <scope>NUCLEOTIDE SEQUENCE [LARGE SCALE GENOMIC DNA]</scope>
    <source>
        <strain evidence="17 18">1H9</strain>
    </source>
</reference>
<feature type="domain" description="TonB-dependent receptor plug" evidence="16">
    <location>
        <begin position="59"/>
        <end position="157"/>
    </location>
</feature>
<dbReference type="FunFam" id="2.40.170.20:FF:000005">
    <property type="entry name" value="TonB-dependent siderophore receptor"/>
    <property type="match status" value="1"/>
</dbReference>
<keyword evidence="8" id="KW-0408">Iron</keyword>
<evidence type="ECO:0000256" key="12">
    <source>
        <dbReference type="ARBA" id="ARBA00023237"/>
    </source>
</evidence>
<dbReference type="EMBL" id="NAPY01000105">
    <property type="protein sequence ID" value="MUL39579.1"/>
    <property type="molecule type" value="Genomic_DNA"/>
</dbReference>
<organism evidence="17 18">
    <name type="scientific">Gloeocapsopsis dulcis AAB1 = 1H9</name>
    <dbReference type="NCBI Taxonomy" id="1433147"/>
    <lineage>
        <taxon>Bacteria</taxon>
        <taxon>Bacillati</taxon>
        <taxon>Cyanobacteriota</taxon>
        <taxon>Cyanophyceae</taxon>
        <taxon>Oscillatoriophycideae</taxon>
        <taxon>Chroococcales</taxon>
        <taxon>Chroococcaceae</taxon>
        <taxon>Gloeocapsopsis</taxon>
        <taxon>Gloeocapsopsis dulcis</taxon>
    </lineage>
</organism>
<name>A0A6N8G3Q9_9CHRO</name>
<evidence type="ECO:0000256" key="9">
    <source>
        <dbReference type="ARBA" id="ARBA00023065"/>
    </source>
</evidence>
<keyword evidence="6 13" id="KW-0812">Transmembrane</keyword>
<keyword evidence="7" id="KW-0732">Signal</keyword>
<comment type="similarity">
    <text evidence="2 13 14">Belongs to the TonB-dependent receptor family.</text>
</comment>
<dbReference type="GO" id="GO:0038023">
    <property type="term" value="F:signaling receptor activity"/>
    <property type="evidence" value="ECO:0007669"/>
    <property type="project" value="InterPro"/>
</dbReference>
<dbReference type="InterPro" id="IPR037066">
    <property type="entry name" value="Plug_dom_sf"/>
</dbReference>
<protein>
    <recommendedName>
        <fullName evidence="19">TonB-dependent siderophore receptor</fullName>
    </recommendedName>
</protein>
<evidence type="ECO:0000256" key="11">
    <source>
        <dbReference type="ARBA" id="ARBA00023136"/>
    </source>
</evidence>
<dbReference type="InterPro" id="IPR039426">
    <property type="entry name" value="TonB-dep_rcpt-like"/>
</dbReference>
<feature type="domain" description="TonB-dependent receptor-like beta-barrel" evidence="15">
    <location>
        <begin position="261"/>
        <end position="670"/>
    </location>
</feature>
<evidence type="ECO:0000256" key="6">
    <source>
        <dbReference type="ARBA" id="ARBA00022692"/>
    </source>
</evidence>
<dbReference type="InterPro" id="IPR010105">
    <property type="entry name" value="TonB_sidphr_rcpt"/>
</dbReference>
<keyword evidence="4 13" id="KW-1134">Transmembrane beta strand</keyword>
<dbReference type="AlphaFoldDB" id="A0A6N8G3Q9"/>
<gene>
    <name evidence="17" type="ORF">BWI75_25850</name>
</gene>
<dbReference type="Pfam" id="PF07715">
    <property type="entry name" value="Plug"/>
    <property type="match status" value="1"/>
</dbReference>
<keyword evidence="18" id="KW-1185">Reference proteome</keyword>
<sequence>MTPAAIAVQPGVEQPMGEIPPEESSVQENELIELVVTAEQDAGYRVPNASTATRTDTPLRDIPASIQVVPRQVIEDRGVTNVGEALQNVSGTNSEIYGGNVAIPRLRGFASFDSFFRNGTSLGGFAYDNSNTDNIEQVEVLKGPASVLFGQGSPGGIINLVTKKPLSEPYYNLGFSVGSFEEYRPSFDISGPLNPEKTVLYRFVGSYNRARSFVEFANSERYFLAPSLEWRISPDTKLALDLEFIDSSATFICGVPAVGRGVADIPRSRALCESGDFGDPFGKDDLQRYNLSATFEHRFSQDWSVRNTFAVRSSNLRRAQGGYSNFDEATGEFSSRQRFTSDDSVSSYFNNLDITGNFKTGSIEHKLLIGFELGRETRNRRIFFGGVDLDTPFNIFSPVYSTDRFRFNSFPFGTQRDENFTTYAFYLQDQIAFTDNLKLLLGGRFDSFQRKIDNLITSTTTERTTSVFSPRVGLVYQPIQPVSLYASFVQGFEPNTANLADGSAPPPQKATQYEVGVKADLSDRVTATLAYFDITKTNIPTTDPDNRSFSVVTGEVKSRGVELDISGEISPGWNMIAAYAYTDAFVSQDNRIPVGNRFIFTPRHSFSLWNTYQIQQGTLEGLGFGLGLYYVGEREADLVNSFAVPSYLRTDASIFYRRDNWRAQINFQNVFNTQYFVGTNEFREGGVMPGAPFSVVGSVSITF</sequence>
<evidence type="ECO:0000256" key="2">
    <source>
        <dbReference type="ARBA" id="ARBA00009810"/>
    </source>
</evidence>
<dbReference type="CDD" id="cd01347">
    <property type="entry name" value="ligand_gated_channel"/>
    <property type="match status" value="1"/>
</dbReference>
<dbReference type="GO" id="GO:0015344">
    <property type="term" value="F:siderophore uptake transmembrane transporter activity"/>
    <property type="evidence" value="ECO:0007669"/>
    <property type="project" value="TreeGrafter"/>
</dbReference>
<keyword evidence="9" id="KW-0406">Ion transport</keyword>
<evidence type="ECO:0000256" key="3">
    <source>
        <dbReference type="ARBA" id="ARBA00022448"/>
    </source>
</evidence>
<dbReference type="InterPro" id="IPR036942">
    <property type="entry name" value="Beta-barrel_TonB_sf"/>
</dbReference>
<dbReference type="GO" id="GO:0009279">
    <property type="term" value="C:cell outer membrane"/>
    <property type="evidence" value="ECO:0007669"/>
    <property type="project" value="UniProtKB-SubCell"/>
</dbReference>
<dbReference type="Gene3D" id="2.40.170.20">
    <property type="entry name" value="TonB-dependent receptor, beta-barrel domain"/>
    <property type="match status" value="1"/>
</dbReference>
<keyword evidence="11 13" id="KW-0472">Membrane</keyword>
<dbReference type="InterPro" id="IPR000531">
    <property type="entry name" value="Beta-barrel_TonB"/>
</dbReference>
<evidence type="ECO:0000259" key="16">
    <source>
        <dbReference type="Pfam" id="PF07715"/>
    </source>
</evidence>
<evidence type="ECO:0008006" key="19">
    <source>
        <dbReference type="Google" id="ProtNLM"/>
    </source>
</evidence>
<dbReference type="NCBIfam" id="TIGR01783">
    <property type="entry name" value="TonB-siderophor"/>
    <property type="match status" value="1"/>
</dbReference>
<dbReference type="PROSITE" id="PS52016">
    <property type="entry name" value="TONB_DEPENDENT_REC_3"/>
    <property type="match status" value="1"/>
</dbReference>
<accession>A0A6N8G3Q9</accession>
<dbReference type="FunFam" id="2.170.130.10:FF:000001">
    <property type="entry name" value="Catecholate siderophore TonB-dependent receptor"/>
    <property type="match status" value="1"/>
</dbReference>
<keyword evidence="10 14" id="KW-0798">TonB box</keyword>
<dbReference type="Pfam" id="PF00593">
    <property type="entry name" value="TonB_dep_Rec_b-barrel"/>
    <property type="match status" value="1"/>
</dbReference>
<evidence type="ECO:0000313" key="17">
    <source>
        <dbReference type="EMBL" id="MUL39579.1"/>
    </source>
</evidence>
<keyword evidence="12 13" id="KW-0998">Cell outer membrane</keyword>
<keyword evidence="5" id="KW-0410">Iron transport</keyword>
<keyword evidence="3 13" id="KW-0813">Transport</keyword>
<evidence type="ECO:0000256" key="14">
    <source>
        <dbReference type="RuleBase" id="RU003357"/>
    </source>
</evidence>
<evidence type="ECO:0000313" key="18">
    <source>
        <dbReference type="Proteomes" id="UP000441797"/>
    </source>
</evidence>
<evidence type="ECO:0000259" key="15">
    <source>
        <dbReference type="Pfam" id="PF00593"/>
    </source>
</evidence>
<evidence type="ECO:0000256" key="1">
    <source>
        <dbReference type="ARBA" id="ARBA00004571"/>
    </source>
</evidence>
<dbReference type="PANTHER" id="PTHR32552:SF68">
    <property type="entry name" value="FERRICHROME OUTER MEMBRANE TRANSPORTER_PHAGE RECEPTOR"/>
    <property type="match status" value="1"/>
</dbReference>
<dbReference type="SUPFAM" id="SSF56935">
    <property type="entry name" value="Porins"/>
    <property type="match status" value="1"/>
</dbReference>